<dbReference type="GO" id="GO:0042277">
    <property type="term" value="F:peptide binding"/>
    <property type="evidence" value="ECO:0007669"/>
    <property type="project" value="TreeGrafter"/>
</dbReference>
<keyword evidence="19" id="KW-0449">Lipoprotein</keyword>
<dbReference type="GO" id="GO:0098552">
    <property type="term" value="C:side of membrane"/>
    <property type="evidence" value="ECO:0007669"/>
    <property type="project" value="UniProtKB-KW"/>
</dbReference>
<keyword evidence="7 23" id="KW-0031">Aminopeptidase</keyword>
<evidence type="ECO:0000256" key="18">
    <source>
        <dbReference type="ARBA" id="ARBA00023180"/>
    </source>
</evidence>
<dbReference type="GO" id="GO:0043171">
    <property type="term" value="P:peptide catabolic process"/>
    <property type="evidence" value="ECO:0007669"/>
    <property type="project" value="TreeGrafter"/>
</dbReference>
<evidence type="ECO:0000259" key="21">
    <source>
        <dbReference type="Pfam" id="PF01433"/>
    </source>
</evidence>
<dbReference type="PANTHER" id="PTHR11533:SF253">
    <property type="entry name" value="AMINOPEPTIDASE-RELATED"/>
    <property type="match status" value="1"/>
</dbReference>
<keyword evidence="8" id="KW-1003">Cell membrane</keyword>
<evidence type="ECO:0000256" key="12">
    <source>
        <dbReference type="ARBA" id="ARBA00022729"/>
    </source>
</evidence>
<comment type="subcellular location">
    <subcellularLocation>
        <location evidence="3">Cell membrane</location>
        <topology evidence="3">Lipid-anchor</topology>
        <topology evidence="3">GPI-anchor</topology>
    </subcellularLocation>
</comment>
<comment type="cofactor">
    <cofactor evidence="2">
        <name>Zn(2+)</name>
        <dbReference type="ChEBI" id="CHEBI:29105"/>
    </cofactor>
</comment>
<dbReference type="AlphaFoldDB" id="A0A6G0Z3N6"/>
<dbReference type="OrthoDB" id="510539at2759"/>
<dbReference type="SUPFAM" id="SSF55486">
    <property type="entry name" value="Metalloproteases ('zincins'), catalytic domain"/>
    <property type="match status" value="1"/>
</dbReference>
<keyword evidence="15" id="KW-0482">Metalloprotease</keyword>
<evidence type="ECO:0000256" key="14">
    <source>
        <dbReference type="ARBA" id="ARBA00022833"/>
    </source>
</evidence>
<evidence type="ECO:0000259" key="22">
    <source>
        <dbReference type="Pfam" id="PF11838"/>
    </source>
</evidence>
<evidence type="ECO:0000256" key="9">
    <source>
        <dbReference type="ARBA" id="ARBA00022622"/>
    </source>
</evidence>
<evidence type="ECO:0000256" key="1">
    <source>
        <dbReference type="ARBA" id="ARBA00000098"/>
    </source>
</evidence>
<keyword evidence="12" id="KW-0732">Signal</keyword>
<dbReference type="FunFam" id="1.10.390.10:FF:000013">
    <property type="entry name" value="Aminopeptidase N"/>
    <property type="match status" value="1"/>
</dbReference>
<evidence type="ECO:0000256" key="16">
    <source>
        <dbReference type="ARBA" id="ARBA00023136"/>
    </source>
</evidence>
<evidence type="ECO:0000256" key="5">
    <source>
        <dbReference type="ARBA" id="ARBA00012564"/>
    </source>
</evidence>
<dbReference type="PRINTS" id="PR00756">
    <property type="entry name" value="ALADIPTASE"/>
</dbReference>
<comment type="similarity">
    <text evidence="4">Belongs to the peptidase M1 family.</text>
</comment>
<dbReference type="InterPro" id="IPR001930">
    <property type="entry name" value="Peptidase_M1"/>
</dbReference>
<evidence type="ECO:0000313" key="24">
    <source>
        <dbReference type="Proteomes" id="UP000478052"/>
    </source>
</evidence>
<keyword evidence="16" id="KW-0472">Membrane</keyword>
<keyword evidence="10" id="KW-0645">Protease</keyword>
<dbReference type="EMBL" id="VUJU01001496">
    <property type="protein sequence ID" value="KAF0765051.1"/>
    <property type="molecule type" value="Genomic_DNA"/>
</dbReference>
<evidence type="ECO:0000256" key="7">
    <source>
        <dbReference type="ARBA" id="ARBA00022438"/>
    </source>
</evidence>
<comment type="caution">
    <text evidence="23">The sequence shown here is derived from an EMBL/GenBank/DDBJ whole genome shotgun (WGS) entry which is preliminary data.</text>
</comment>
<evidence type="ECO:0000256" key="3">
    <source>
        <dbReference type="ARBA" id="ARBA00004609"/>
    </source>
</evidence>
<dbReference type="InterPro" id="IPR024571">
    <property type="entry name" value="ERAP1-like_C_dom"/>
</dbReference>
<comment type="catalytic activity">
    <reaction evidence="1">
        <text>Release of an N-terminal amino acid, Xaa-|-Yaa- from a peptide, amide or arylamide. Xaa is preferably Ala, but may be most amino acids including Pro (slow action). When a terminal hydrophobic residue is followed by a prolyl residue, the two may be released as an intact Xaa-Pro dipeptide.</text>
        <dbReference type="EC" id="3.4.11.2"/>
    </reaction>
</comment>
<dbReference type="GO" id="GO:0005615">
    <property type="term" value="C:extracellular space"/>
    <property type="evidence" value="ECO:0007669"/>
    <property type="project" value="TreeGrafter"/>
</dbReference>
<proteinExistence type="inferred from homology"/>
<dbReference type="Gene3D" id="1.10.390.10">
    <property type="entry name" value="Neutral Protease Domain 2"/>
    <property type="match status" value="1"/>
</dbReference>
<keyword evidence="14" id="KW-0862">Zinc</keyword>
<dbReference type="Gene3D" id="2.60.40.1910">
    <property type="match status" value="1"/>
</dbReference>
<feature type="domain" description="Peptidase M1 membrane alanine aminopeptidase" evidence="21">
    <location>
        <begin position="2"/>
        <end position="183"/>
    </location>
</feature>
<keyword evidence="17" id="KW-1015">Disulfide bond</keyword>
<dbReference type="InterPro" id="IPR014782">
    <property type="entry name" value="Peptidase_M1_dom"/>
</dbReference>
<sequence length="611" mass="71858">MQTQQENILLNNLDEDSIEKIESVAEVIAHELAHQWFGNLVTMKWWSDIWLNEGFATYVGIRGVDFLYPEWNSFQVKTLLNFLTILREDSLQSSHPLSVADRNSNEIQEIFDVISYKKGASLLHMMNMFLGENTFKQSIRNYIKKYKFSNADQNDLWSSFTEEAHRQGTLDKNLTVKLIMDTWTLKAGYPILKVVRNYSAETVTLSQERFLRSKSDDIDNNTCWWIPLSMTTSMDANFNQTIPKSWLDCENNNLTIPLAKDNAWVIYNLQMAGLFRILYDTRNWMGIISTLNDPNEYKTIHTLNRVQLIDDSFTFSHNGNLDYGITFQLLNYLKHENEYAPWMTALDGLNFITEIMKRTPNQGVFQNLMRRLLLPVYSRFQNMTTKYNSFEETRFKNLVIAEACRHEIKDCTKQALDLFRKWMKTTDPDKNNILPRELKPVIYCQAIKYGGVDEWDFLWERYQRSNVDSEKEELISTLGCSSETWLLNRYLNWSLDDSIFRTQDTISVFYSVAKGDIGFYVAKDFLYRRWVDISKYFKSLGNIPRKYISIIGFEMKTIQELNEMESFMNKSENNLGGVVQIVGDMNNKPPVFEYIRVNIEGMLEFYHKIYN</sequence>
<keyword evidence="13" id="KW-0378">Hydrolase</keyword>
<dbReference type="GO" id="GO:0008270">
    <property type="term" value="F:zinc ion binding"/>
    <property type="evidence" value="ECO:0007669"/>
    <property type="project" value="InterPro"/>
</dbReference>
<evidence type="ECO:0000256" key="8">
    <source>
        <dbReference type="ARBA" id="ARBA00022475"/>
    </source>
</evidence>
<dbReference type="Gene3D" id="1.25.50.20">
    <property type="match status" value="1"/>
</dbReference>
<organism evidence="23 24">
    <name type="scientific">Aphis craccivora</name>
    <name type="common">Cowpea aphid</name>
    <dbReference type="NCBI Taxonomy" id="307492"/>
    <lineage>
        <taxon>Eukaryota</taxon>
        <taxon>Metazoa</taxon>
        <taxon>Ecdysozoa</taxon>
        <taxon>Arthropoda</taxon>
        <taxon>Hexapoda</taxon>
        <taxon>Insecta</taxon>
        <taxon>Pterygota</taxon>
        <taxon>Neoptera</taxon>
        <taxon>Paraneoptera</taxon>
        <taxon>Hemiptera</taxon>
        <taxon>Sternorrhyncha</taxon>
        <taxon>Aphidomorpha</taxon>
        <taxon>Aphidoidea</taxon>
        <taxon>Aphididae</taxon>
        <taxon>Aphidini</taxon>
        <taxon>Aphis</taxon>
        <taxon>Aphis</taxon>
    </lineage>
</organism>
<dbReference type="GO" id="GO:0070006">
    <property type="term" value="F:metalloaminopeptidase activity"/>
    <property type="evidence" value="ECO:0007669"/>
    <property type="project" value="TreeGrafter"/>
</dbReference>
<evidence type="ECO:0000256" key="2">
    <source>
        <dbReference type="ARBA" id="ARBA00001947"/>
    </source>
</evidence>
<gene>
    <name evidence="23" type="ORF">FWK35_00005594</name>
</gene>
<dbReference type="GO" id="GO:0006508">
    <property type="term" value="P:proteolysis"/>
    <property type="evidence" value="ECO:0007669"/>
    <property type="project" value="UniProtKB-KW"/>
</dbReference>
<feature type="domain" description="ERAP1-like C-terminal" evidence="22">
    <location>
        <begin position="264"/>
        <end position="571"/>
    </location>
</feature>
<dbReference type="GO" id="GO:0005737">
    <property type="term" value="C:cytoplasm"/>
    <property type="evidence" value="ECO:0007669"/>
    <property type="project" value="TreeGrafter"/>
</dbReference>
<evidence type="ECO:0000256" key="10">
    <source>
        <dbReference type="ARBA" id="ARBA00022670"/>
    </source>
</evidence>
<dbReference type="Pfam" id="PF11838">
    <property type="entry name" value="ERAP1_C"/>
    <property type="match status" value="1"/>
</dbReference>
<protein>
    <recommendedName>
        <fullName evidence="6">Aminopeptidase N</fullName>
        <ecNumber evidence="5">3.4.11.2</ecNumber>
    </recommendedName>
    <alternativeName>
        <fullName evidence="20">Microsomal aminopeptidase</fullName>
    </alternativeName>
</protein>
<keyword evidence="18" id="KW-0325">Glycoprotein</keyword>
<accession>A0A6G0Z3N6</accession>
<dbReference type="GO" id="GO:0005886">
    <property type="term" value="C:plasma membrane"/>
    <property type="evidence" value="ECO:0007669"/>
    <property type="project" value="UniProtKB-SubCell"/>
</dbReference>
<evidence type="ECO:0000256" key="6">
    <source>
        <dbReference type="ARBA" id="ARBA00015611"/>
    </source>
</evidence>
<keyword evidence="9" id="KW-0336">GPI-anchor</keyword>
<keyword evidence="24" id="KW-1185">Reference proteome</keyword>
<dbReference type="FunFam" id="1.25.50.20:FF:000001">
    <property type="entry name" value="Aminopeptidase"/>
    <property type="match status" value="1"/>
</dbReference>
<evidence type="ECO:0000256" key="19">
    <source>
        <dbReference type="ARBA" id="ARBA00023288"/>
    </source>
</evidence>
<keyword evidence="11" id="KW-0479">Metal-binding</keyword>
<evidence type="ECO:0000256" key="17">
    <source>
        <dbReference type="ARBA" id="ARBA00023157"/>
    </source>
</evidence>
<dbReference type="FunFam" id="2.60.40.1910:FF:000008">
    <property type="entry name" value="Aminopeptidase"/>
    <property type="match status" value="1"/>
</dbReference>
<dbReference type="Pfam" id="PF01433">
    <property type="entry name" value="Peptidase_M1"/>
    <property type="match status" value="1"/>
</dbReference>
<evidence type="ECO:0000256" key="13">
    <source>
        <dbReference type="ARBA" id="ARBA00022801"/>
    </source>
</evidence>
<dbReference type="InterPro" id="IPR050344">
    <property type="entry name" value="Peptidase_M1_aminopeptidases"/>
</dbReference>
<name>A0A6G0Z3N6_APHCR</name>
<dbReference type="Proteomes" id="UP000478052">
    <property type="component" value="Unassembled WGS sequence"/>
</dbReference>
<dbReference type="GO" id="GO:0016285">
    <property type="term" value="F:alanyl aminopeptidase activity"/>
    <property type="evidence" value="ECO:0007669"/>
    <property type="project" value="UniProtKB-EC"/>
</dbReference>
<evidence type="ECO:0000256" key="15">
    <source>
        <dbReference type="ARBA" id="ARBA00023049"/>
    </source>
</evidence>
<evidence type="ECO:0000313" key="23">
    <source>
        <dbReference type="EMBL" id="KAF0765051.1"/>
    </source>
</evidence>
<dbReference type="PANTHER" id="PTHR11533">
    <property type="entry name" value="PROTEASE M1 ZINC METALLOPROTEASE"/>
    <property type="match status" value="1"/>
</dbReference>
<evidence type="ECO:0000256" key="11">
    <source>
        <dbReference type="ARBA" id="ARBA00022723"/>
    </source>
</evidence>
<reference evidence="23 24" key="1">
    <citation type="submission" date="2019-08" db="EMBL/GenBank/DDBJ databases">
        <title>Whole genome of Aphis craccivora.</title>
        <authorList>
            <person name="Voronova N.V."/>
            <person name="Shulinski R.S."/>
            <person name="Bandarenka Y.V."/>
            <person name="Zhorov D.G."/>
            <person name="Warner D."/>
        </authorList>
    </citation>
    <scope>NUCLEOTIDE SEQUENCE [LARGE SCALE GENOMIC DNA]</scope>
    <source>
        <strain evidence="23">180601</strain>
        <tissue evidence="23">Whole Body</tissue>
    </source>
</reference>
<evidence type="ECO:0000256" key="20">
    <source>
        <dbReference type="ARBA" id="ARBA00042613"/>
    </source>
</evidence>
<dbReference type="InterPro" id="IPR027268">
    <property type="entry name" value="Peptidase_M4/M1_CTD_sf"/>
</dbReference>
<dbReference type="EC" id="3.4.11.2" evidence="5"/>
<evidence type="ECO:0000256" key="4">
    <source>
        <dbReference type="ARBA" id="ARBA00010136"/>
    </source>
</evidence>